<comment type="caution">
    <text evidence="1">The sequence shown here is derived from an EMBL/GenBank/DDBJ whole genome shotgun (WGS) entry which is preliminary data.</text>
</comment>
<reference evidence="2" key="1">
    <citation type="journal article" date="2019" name="Int. J. Syst. Evol. Microbiol.">
        <title>The Global Catalogue of Microorganisms (GCM) 10K type strain sequencing project: providing services to taxonomists for standard genome sequencing and annotation.</title>
        <authorList>
            <consortium name="The Broad Institute Genomics Platform"/>
            <consortium name="The Broad Institute Genome Sequencing Center for Infectious Disease"/>
            <person name="Wu L."/>
            <person name="Ma J."/>
        </authorList>
    </citation>
    <scope>NUCLEOTIDE SEQUENCE [LARGE SCALE GENOMIC DNA]</scope>
    <source>
        <strain evidence="2">CCM 8604</strain>
    </source>
</reference>
<evidence type="ECO:0000313" key="2">
    <source>
        <dbReference type="Proteomes" id="UP001597036"/>
    </source>
</evidence>
<protein>
    <submittedName>
        <fullName evidence="1">DUF4235 domain-containing protein</fullName>
    </submittedName>
</protein>
<evidence type="ECO:0000313" key="1">
    <source>
        <dbReference type="EMBL" id="MFD0704216.1"/>
    </source>
</evidence>
<accession>A0ABW2Y362</accession>
<dbReference type="Proteomes" id="UP001597036">
    <property type="component" value="Unassembled WGS sequence"/>
</dbReference>
<proteinExistence type="predicted"/>
<keyword evidence="2" id="KW-1185">Reference proteome</keyword>
<dbReference type="EMBL" id="JBHTHQ010000005">
    <property type="protein sequence ID" value="MFD0704216.1"/>
    <property type="molecule type" value="Genomic_DNA"/>
</dbReference>
<dbReference type="InterPro" id="IPR025329">
    <property type="entry name" value="DUF4235"/>
</dbReference>
<dbReference type="Pfam" id="PF14019">
    <property type="entry name" value="DUF4235"/>
    <property type="match status" value="1"/>
</dbReference>
<dbReference type="RefSeq" id="WP_377937540.1">
    <property type="nucleotide sequence ID" value="NZ_JBHTHQ010000005.1"/>
</dbReference>
<name>A0ABW2Y362_9BIFI</name>
<sequence>MSESFDVQHTLEQLHTVDEKVNSMRSQIKNDPDDIFDKLLKLTLPALAGLVIGKLSEVAWKQGKRRVLGAKAVDADGKDKADGVVASMIFAAASAAISSLVSTLSTRGSQKIVDVRHTHHKKAHNTYRDSHAAIHTKIRAKNGKHRQ</sequence>
<gene>
    <name evidence="1" type="ORF">ACFQY8_00390</name>
</gene>
<organism evidence="1 2">
    <name type="scientific">Alloscardovia venturai</name>
    <dbReference type="NCBI Taxonomy" id="1769421"/>
    <lineage>
        <taxon>Bacteria</taxon>
        <taxon>Bacillati</taxon>
        <taxon>Actinomycetota</taxon>
        <taxon>Actinomycetes</taxon>
        <taxon>Bifidobacteriales</taxon>
        <taxon>Bifidobacteriaceae</taxon>
        <taxon>Alloscardovia</taxon>
    </lineage>
</organism>